<keyword evidence="6" id="KW-0732">Signal</keyword>
<evidence type="ECO:0000256" key="4">
    <source>
        <dbReference type="ARBA" id="ARBA00023157"/>
    </source>
</evidence>
<feature type="chain" id="PRO_5047009063" description="Peptidase S1 domain-containing protein" evidence="6">
    <location>
        <begin position="27"/>
        <end position="351"/>
    </location>
</feature>
<sequence length="351" mass="39197">MKQGFVSLHLLAILMLLFGMFNTCKSSEDQEDSELGDAENDNDSMSISADDDKDNDAVNKNCSRSQNSLTHEIQQARLGQFPFVVAVMSEQNEYLCSGALVSNGMILTTATCLKEYNISYVLANTTKAVKGDNAIILRVVYSVKFPTFQADETKDVGILYVDRHNHSEVTRIRISNYTASKGLAEMEAIGFGLNLETHGTRELQYVGFEHRPAYDEGDIMKGYLDCIETKVVTCFRDTGSPVIFNNELVGIVIKGQPDCIKEMSSSYSVNKAMANILPTYVFKTWLDDRIAKNELNQKVTLVAYPDVAQSENEKAKKIRRVLSHIDTSSGSKPSFLNIFVLMSLLLHFFKV</sequence>
<keyword evidence="9" id="KW-1185">Reference proteome</keyword>
<organism evidence="8 9">
    <name type="scientific">Plutella xylostella</name>
    <name type="common">Diamondback moth</name>
    <name type="synonym">Plutella maculipennis</name>
    <dbReference type="NCBI Taxonomy" id="51655"/>
    <lineage>
        <taxon>Eukaryota</taxon>
        <taxon>Metazoa</taxon>
        <taxon>Ecdysozoa</taxon>
        <taxon>Arthropoda</taxon>
        <taxon>Hexapoda</taxon>
        <taxon>Insecta</taxon>
        <taxon>Pterygota</taxon>
        <taxon>Neoptera</taxon>
        <taxon>Endopterygota</taxon>
        <taxon>Lepidoptera</taxon>
        <taxon>Glossata</taxon>
        <taxon>Ditrysia</taxon>
        <taxon>Yponomeutoidea</taxon>
        <taxon>Plutellidae</taxon>
        <taxon>Plutella</taxon>
    </lineage>
</organism>
<dbReference type="PROSITE" id="PS50240">
    <property type="entry name" value="TRYPSIN_DOM"/>
    <property type="match status" value="1"/>
</dbReference>
<dbReference type="EMBL" id="JAHIBW010000015">
    <property type="protein sequence ID" value="KAG7304035.1"/>
    <property type="molecule type" value="Genomic_DNA"/>
</dbReference>
<feature type="region of interest" description="Disordered" evidence="5">
    <location>
        <begin position="29"/>
        <end position="62"/>
    </location>
</feature>
<dbReference type="SUPFAM" id="SSF50494">
    <property type="entry name" value="Trypsin-like serine proteases"/>
    <property type="match status" value="1"/>
</dbReference>
<feature type="domain" description="Peptidase S1" evidence="7">
    <location>
        <begin position="57"/>
        <end position="291"/>
    </location>
</feature>
<dbReference type="SMART" id="SM00020">
    <property type="entry name" value="Tryp_SPc"/>
    <property type="match status" value="1"/>
</dbReference>
<name>A0ABQ7QH00_PLUXY</name>
<evidence type="ECO:0000256" key="1">
    <source>
        <dbReference type="ARBA" id="ARBA00022670"/>
    </source>
</evidence>
<evidence type="ECO:0000313" key="9">
    <source>
        <dbReference type="Proteomes" id="UP000823941"/>
    </source>
</evidence>
<accession>A0ABQ7QH00</accession>
<keyword evidence="2" id="KW-0378">Hydrolase</keyword>
<evidence type="ECO:0000256" key="3">
    <source>
        <dbReference type="ARBA" id="ARBA00022825"/>
    </source>
</evidence>
<evidence type="ECO:0000259" key="7">
    <source>
        <dbReference type="PROSITE" id="PS50240"/>
    </source>
</evidence>
<feature type="compositionally biased region" description="Acidic residues" evidence="5">
    <location>
        <begin position="29"/>
        <end position="42"/>
    </location>
</feature>
<keyword evidence="4" id="KW-1015">Disulfide bond</keyword>
<evidence type="ECO:0000256" key="5">
    <source>
        <dbReference type="SAM" id="MobiDB-lite"/>
    </source>
</evidence>
<evidence type="ECO:0000313" key="8">
    <source>
        <dbReference type="EMBL" id="KAG7304035.1"/>
    </source>
</evidence>
<reference evidence="8 9" key="1">
    <citation type="submission" date="2021-06" db="EMBL/GenBank/DDBJ databases">
        <title>A haploid diamondback moth (Plutella xylostella L.) genome assembly resolves 31 chromosomes and identifies a diamide resistance mutation.</title>
        <authorList>
            <person name="Ward C.M."/>
            <person name="Perry K.D."/>
            <person name="Baker G."/>
            <person name="Powis K."/>
            <person name="Heckel D.G."/>
            <person name="Baxter S.W."/>
        </authorList>
    </citation>
    <scope>NUCLEOTIDE SEQUENCE [LARGE SCALE GENOMIC DNA]</scope>
    <source>
        <strain evidence="8 9">LV</strain>
        <tissue evidence="8">Single pupa</tissue>
    </source>
</reference>
<comment type="caution">
    <text evidence="8">The sequence shown here is derived from an EMBL/GenBank/DDBJ whole genome shotgun (WGS) entry which is preliminary data.</text>
</comment>
<evidence type="ECO:0000256" key="2">
    <source>
        <dbReference type="ARBA" id="ARBA00022801"/>
    </source>
</evidence>
<keyword evidence="3" id="KW-0720">Serine protease</keyword>
<dbReference type="InterPro" id="IPR009003">
    <property type="entry name" value="Peptidase_S1_PA"/>
</dbReference>
<dbReference type="InterPro" id="IPR001254">
    <property type="entry name" value="Trypsin_dom"/>
</dbReference>
<dbReference type="Pfam" id="PF00089">
    <property type="entry name" value="Trypsin"/>
    <property type="match status" value="1"/>
</dbReference>
<dbReference type="Gene3D" id="2.40.10.10">
    <property type="entry name" value="Trypsin-like serine proteases"/>
    <property type="match status" value="1"/>
</dbReference>
<protein>
    <recommendedName>
        <fullName evidence="7">Peptidase S1 domain-containing protein</fullName>
    </recommendedName>
</protein>
<dbReference type="PANTHER" id="PTHR24276:SF98">
    <property type="entry name" value="FI18310P1-RELATED"/>
    <property type="match status" value="1"/>
</dbReference>
<dbReference type="InterPro" id="IPR043504">
    <property type="entry name" value="Peptidase_S1_PA_chymotrypsin"/>
</dbReference>
<dbReference type="Proteomes" id="UP000823941">
    <property type="component" value="Chromosome 15"/>
</dbReference>
<dbReference type="InterPro" id="IPR050430">
    <property type="entry name" value="Peptidase_S1"/>
</dbReference>
<proteinExistence type="predicted"/>
<gene>
    <name evidence="8" type="ORF">JYU34_010960</name>
</gene>
<feature type="signal peptide" evidence="6">
    <location>
        <begin position="1"/>
        <end position="26"/>
    </location>
</feature>
<dbReference type="PANTHER" id="PTHR24276">
    <property type="entry name" value="POLYSERASE-RELATED"/>
    <property type="match status" value="1"/>
</dbReference>
<keyword evidence="1" id="KW-0645">Protease</keyword>
<evidence type="ECO:0000256" key="6">
    <source>
        <dbReference type="SAM" id="SignalP"/>
    </source>
</evidence>